<dbReference type="EMBL" id="NEXH01000026">
    <property type="protein sequence ID" value="PSN94370.1"/>
    <property type="molecule type" value="Genomic_DNA"/>
</dbReference>
<dbReference type="HAMAP" id="MF_00794">
    <property type="entry name" value="UPF0330"/>
    <property type="match status" value="1"/>
</dbReference>
<proteinExistence type="inferred from homology"/>
<evidence type="ECO:0000256" key="1">
    <source>
        <dbReference type="ARBA" id="ARBA00022649"/>
    </source>
</evidence>
<dbReference type="InterPro" id="IPR003847">
    <property type="entry name" value="Put_antitoxin"/>
</dbReference>
<organism evidence="3 5">
    <name type="scientific">Candidatus Marsarchaeota G2 archaeon ECH_B_2</name>
    <dbReference type="NCBI Taxonomy" id="1978160"/>
    <lineage>
        <taxon>Archaea</taxon>
        <taxon>Candidatus Marsarchaeota</taxon>
        <taxon>Candidatus Marsarchaeota group 2</taxon>
    </lineage>
</organism>
<keyword evidence="1" id="KW-1277">Toxin-antitoxin system</keyword>
<comment type="caution">
    <text evidence="3">The sequence shown here is derived from an EMBL/GenBank/DDBJ whole genome shotgun (WGS) entry which is preliminary data.</text>
</comment>
<comment type="function">
    <text evidence="2">Possibly the antitoxin component of a toxin-antitoxin (TA) module.</text>
</comment>
<dbReference type="AlphaFoldDB" id="A0A2R6B422"/>
<accession>A0A2R6B422</accession>
<comment type="similarity">
    <text evidence="2">Belongs to the UPF0330 family.</text>
</comment>
<dbReference type="EMBL" id="NEXH01000050">
    <property type="protein sequence ID" value="PSN93395.1"/>
    <property type="molecule type" value="Genomic_DNA"/>
</dbReference>
<evidence type="ECO:0000256" key="2">
    <source>
        <dbReference type="HAMAP-Rule" id="MF_00794"/>
    </source>
</evidence>
<dbReference type="Pfam" id="PF02697">
    <property type="entry name" value="VAPB_antitox"/>
    <property type="match status" value="1"/>
</dbReference>
<gene>
    <name evidence="4" type="ORF">B9Q06_09510</name>
    <name evidence="3" type="ORF">B9Q06_12080</name>
</gene>
<evidence type="ECO:0000313" key="3">
    <source>
        <dbReference type="EMBL" id="PSN93395.1"/>
    </source>
</evidence>
<evidence type="ECO:0000313" key="4">
    <source>
        <dbReference type="EMBL" id="PSN94370.1"/>
    </source>
</evidence>
<reference evidence="3 5" key="1">
    <citation type="submission" date="2017-04" db="EMBL/GenBank/DDBJ databases">
        <title>Novel microbial lineages endemic to geothermal iron-oxide mats fill important gaps in the evolutionary history of Archaea.</title>
        <authorList>
            <person name="Jay Z.J."/>
            <person name="Beam J.P."/>
            <person name="Dlakic M."/>
            <person name="Rusch D.B."/>
            <person name="Kozubal M.A."/>
            <person name="Inskeep W.P."/>
        </authorList>
    </citation>
    <scope>NUCLEOTIDE SEQUENCE [LARGE SCALE GENOMIC DNA]</scope>
    <source>
        <strain evidence="3">ECH_B_2</strain>
    </source>
</reference>
<evidence type="ECO:0000313" key="5">
    <source>
        <dbReference type="Proteomes" id="UP000241284"/>
    </source>
</evidence>
<dbReference type="Proteomes" id="UP000241284">
    <property type="component" value="Unassembled WGS sequence"/>
</dbReference>
<name>A0A2R6B422_9ARCH</name>
<sequence length="76" mass="8897">MVRVISISDDVYEKLVRIKGDKSFSEVLRELLRGQGKKYEDKNALDEIFGVLSHEEAVELEREINLRRKVPPRSIR</sequence>
<protein>
    <recommendedName>
        <fullName evidence="2">Putative antitoxin B9Q06_09510</fullName>
    </recommendedName>
</protein>